<comment type="caution">
    <text evidence="1">The sequence shown here is derived from an EMBL/GenBank/DDBJ whole genome shotgun (WGS) entry which is preliminary data.</text>
</comment>
<proteinExistence type="predicted"/>
<organism evidence="1 2">
    <name type="scientific">Aduncisulcus paluster</name>
    <dbReference type="NCBI Taxonomy" id="2918883"/>
    <lineage>
        <taxon>Eukaryota</taxon>
        <taxon>Metamonada</taxon>
        <taxon>Carpediemonas-like organisms</taxon>
        <taxon>Aduncisulcus</taxon>
    </lineage>
</organism>
<keyword evidence="2" id="KW-1185">Reference proteome</keyword>
<name>A0ABQ5KJS2_9EUKA</name>
<sequence length="115" mass="13247">MKKNIHIHGKKGYLITSPGEELDITLYSSWKKDQEICLTKDQVRKVLYAITYKEHVVLAEKAINHSLAFHYSYTRYVSTSRGGSTLQKMPGLFSFCFSSLDASYHQKKISRTCNH</sequence>
<protein>
    <submittedName>
        <fullName evidence="1">Uncharacterized protein</fullName>
    </submittedName>
</protein>
<dbReference type="Proteomes" id="UP001057375">
    <property type="component" value="Unassembled WGS sequence"/>
</dbReference>
<evidence type="ECO:0000313" key="1">
    <source>
        <dbReference type="EMBL" id="GKT31708.1"/>
    </source>
</evidence>
<dbReference type="EMBL" id="BQXS01009722">
    <property type="protein sequence ID" value="GKT31708.1"/>
    <property type="molecule type" value="Genomic_DNA"/>
</dbReference>
<evidence type="ECO:0000313" key="2">
    <source>
        <dbReference type="Proteomes" id="UP001057375"/>
    </source>
</evidence>
<reference evidence="1" key="1">
    <citation type="submission" date="2022-03" db="EMBL/GenBank/DDBJ databases">
        <title>Draft genome sequence of Aduncisulcus paluster, a free-living microaerophilic Fornicata.</title>
        <authorList>
            <person name="Yuyama I."/>
            <person name="Kume K."/>
            <person name="Tamura T."/>
            <person name="Inagaki Y."/>
            <person name="Hashimoto T."/>
        </authorList>
    </citation>
    <scope>NUCLEOTIDE SEQUENCE</scope>
    <source>
        <strain evidence="1">NY0171</strain>
    </source>
</reference>
<gene>
    <name evidence="1" type="ORF">ADUPG1_006079</name>
</gene>
<accession>A0ABQ5KJS2</accession>